<feature type="domain" description="AB hydrolase-1" evidence="1">
    <location>
        <begin position="51"/>
        <end position="211"/>
    </location>
</feature>
<evidence type="ECO:0000313" key="2">
    <source>
        <dbReference type="EMBL" id="MST96069.1"/>
    </source>
</evidence>
<dbReference type="GO" id="GO:0052689">
    <property type="term" value="F:carboxylic ester hydrolase activity"/>
    <property type="evidence" value="ECO:0007669"/>
    <property type="project" value="TreeGrafter"/>
</dbReference>
<dbReference type="InterPro" id="IPR000073">
    <property type="entry name" value="AB_hydrolase_1"/>
</dbReference>
<keyword evidence="3" id="KW-1185">Reference proteome</keyword>
<keyword evidence="2" id="KW-0378">Hydrolase</keyword>
<protein>
    <submittedName>
        <fullName evidence="2">Alpha/beta hydrolase</fullName>
    </submittedName>
</protein>
<dbReference type="PANTHER" id="PTHR43265">
    <property type="entry name" value="ESTERASE ESTD"/>
    <property type="match status" value="1"/>
</dbReference>
<sequence>MKLSGILLFAAFLFCAFLCAGEEREIGFGAEWPLKGTLTVPDGGNGPFPLVVLVHGSGPQDRDETLGPNRPFRDIARDLERAGVATLRYDKRTRAHGARVAKLNDYSLDEEVIDDAVLAVEFAAKQERIDPGRIFVLGHSLGGMLLPRIAAATAIPAGYIFMAAPSRPMKTVLEEQFRYLIGLRGTPAADFEIAAGLGEMKRSVPAGYWREFSEYVPLDDAKLVGRPMLFLQGGRDYQVTEEDFSGWKQALGGSPSASFRFYGNLNHLMQKGIGKAKPQEYFVPAPVDSRVTGDIALFVSAAAARRERAEP</sequence>
<evidence type="ECO:0000313" key="3">
    <source>
        <dbReference type="Proteomes" id="UP000435649"/>
    </source>
</evidence>
<dbReference type="InterPro" id="IPR029058">
    <property type="entry name" value="AB_hydrolase_fold"/>
</dbReference>
<dbReference type="RefSeq" id="WP_154416979.1">
    <property type="nucleotide sequence ID" value="NZ_VUNS01000002.1"/>
</dbReference>
<accession>A0A844G0M1</accession>
<dbReference type="Proteomes" id="UP000435649">
    <property type="component" value="Unassembled WGS sequence"/>
</dbReference>
<gene>
    <name evidence="2" type="ORF">FYJ85_03290</name>
</gene>
<dbReference type="SUPFAM" id="SSF53474">
    <property type="entry name" value="alpha/beta-Hydrolases"/>
    <property type="match status" value="1"/>
</dbReference>
<evidence type="ECO:0000259" key="1">
    <source>
        <dbReference type="Pfam" id="PF12697"/>
    </source>
</evidence>
<proteinExistence type="predicted"/>
<reference evidence="2 3" key="1">
    <citation type="submission" date="2019-08" db="EMBL/GenBank/DDBJ databases">
        <title>In-depth cultivation of the pig gut microbiome towards novel bacterial diversity and tailored functional studies.</title>
        <authorList>
            <person name="Wylensek D."/>
            <person name="Hitch T.C.A."/>
            <person name="Clavel T."/>
        </authorList>
    </citation>
    <scope>NUCLEOTIDE SEQUENCE [LARGE SCALE GENOMIC DNA]</scope>
    <source>
        <strain evidence="2 3">BBE-744-WT-12</strain>
    </source>
</reference>
<dbReference type="PANTHER" id="PTHR43265:SF1">
    <property type="entry name" value="ESTERASE ESTD"/>
    <property type="match status" value="1"/>
</dbReference>
<dbReference type="EMBL" id="VUNS01000002">
    <property type="protein sequence ID" value="MST96069.1"/>
    <property type="molecule type" value="Genomic_DNA"/>
</dbReference>
<dbReference type="InterPro" id="IPR053145">
    <property type="entry name" value="AB_hydrolase_Est10"/>
</dbReference>
<dbReference type="Pfam" id="PF12697">
    <property type="entry name" value="Abhydrolase_6"/>
    <property type="match status" value="1"/>
</dbReference>
<comment type="caution">
    <text evidence="2">The sequence shown here is derived from an EMBL/GenBank/DDBJ whole genome shotgun (WGS) entry which is preliminary data.</text>
</comment>
<name>A0A844G0M1_9BACT</name>
<organism evidence="2 3">
    <name type="scientific">Victivallis lenta</name>
    <dbReference type="NCBI Taxonomy" id="2606640"/>
    <lineage>
        <taxon>Bacteria</taxon>
        <taxon>Pseudomonadati</taxon>
        <taxon>Lentisphaerota</taxon>
        <taxon>Lentisphaeria</taxon>
        <taxon>Victivallales</taxon>
        <taxon>Victivallaceae</taxon>
        <taxon>Victivallis</taxon>
    </lineage>
</organism>
<dbReference type="AlphaFoldDB" id="A0A844G0M1"/>
<dbReference type="Gene3D" id="3.40.50.1820">
    <property type="entry name" value="alpha/beta hydrolase"/>
    <property type="match status" value="1"/>
</dbReference>